<dbReference type="Pfam" id="PF02206">
    <property type="entry name" value="WSN"/>
    <property type="match status" value="1"/>
</dbReference>
<dbReference type="SUPFAM" id="SSF52799">
    <property type="entry name" value="(Phosphotyrosine protein) phosphatases II"/>
    <property type="match status" value="1"/>
</dbReference>
<keyword evidence="1" id="KW-1133">Transmembrane helix</keyword>
<dbReference type="PROSITE" id="PS50056">
    <property type="entry name" value="TYR_PHOSPHATASE_2"/>
    <property type="match status" value="1"/>
</dbReference>
<dbReference type="SMART" id="SM00194">
    <property type="entry name" value="PTPc"/>
    <property type="match status" value="1"/>
</dbReference>
<dbReference type="Proteomes" id="UP000008281">
    <property type="component" value="Unassembled WGS sequence"/>
</dbReference>
<keyword evidence="1" id="KW-0812">Transmembrane</keyword>
<feature type="domain" description="Tyrosine specific protein phosphatases" evidence="4">
    <location>
        <begin position="1115"/>
        <end position="1188"/>
    </location>
</feature>
<feature type="transmembrane region" description="Helical" evidence="1">
    <location>
        <begin position="862"/>
        <end position="884"/>
    </location>
</feature>
<accession>E3N193</accession>
<dbReference type="InterPro" id="IPR000387">
    <property type="entry name" value="Tyr_Pase_dom"/>
</dbReference>
<dbReference type="CDD" id="cd00047">
    <property type="entry name" value="PTPc"/>
    <property type="match status" value="1"/>
</dbReference>
<dbReference type="eggNOG" id="ENOG502SCJ0">
    <property type="taxonomic scope" value="Eukaryota"/>
</dbReference>
<evidence type="ECO:0000313" key="5">
    <source>
        <dbReference type="EMBL" id="EFO83276.1"/>
    </source>
</evidence>
<reference evidence="5" key="1">
    <citation type="submission" date="2007-07" db="EMBL/GenBank/DDBJ databases">
        <title>PCAP assembly of the Caenorhabditis remanei genome.</title>
        <authorList>
            <consortium name="The Caenorhabditis remanei Sequencing Consortium"/>
            <person name="Wilson R.K."/>
        </authorList>
    </citation>
    <scope>NUCLEOTIDE SEQUENCE [LARGE SCALE GENOMIC DNA]</scope>
    <source>
        <strain evidence="5">PB4641</strain>
    </source>
</reference>
<evidence type="ECO:0000259" key="3">
    <source>
        <dbReference type="PROSITE" id="PS50055"/>
    </source>
</evidence>
<name>E3N193_CAERE</name>
<proteinExistence type="predicted"/>
<keyword evidence="1" id="KW-0472">Membrane</keyword>
<keyword evidence="6" id="KW-1185">Reference proteome</keyword>
<evidence type="ECO:0000256" key="1">
    <source>
        <dbReference type="SAM" id="Phobius"/>
    </source>
</evidence>
<dbReference type="InterPro" id="IPR029021">
    <property type="entry name" value="Prot-tyrosine_phosphatase-like"/>
</dbReference>
<dbReference type="Pfam" id="PF00102">
    <property type="entry name" value="Y_phosphatase"/>
    <property type="match status" value="1"/>
</dbReference>
<dbReference type="SMART" id="SM00453">
    <property type="entry name" value="WSN"/>
    <property type="match status" value="1"/>
</dbReference>
<dbReference type="HOGENOM" id="CLU_003480_1_0_1"/>
<evidence type="ECO:0000313" key="6">
    <source>
        <dbReference type="Proteomes" id="UP000008281"/>
    </source>
</evidence>
<protein>
    <recommendedName>
        <fullName evidence="7">Tyrosine-protein phosphatase domain-containing protein</fullName>
    </recommendedName>
</protein>
<dbReference type="SMART" id="SM00404">
    <property type="entry name" value="PTPc_motif"/>
    <property type="match status" value="1"/>
</dbReference>
<feature type="domain" description="Tyrosine-protein phosphatase" evidence="3">
    <location>
        <begin position="979"/>
        <end position="1189"/>
    </location>
</feature>
<evidence type="ECO:0000259" key="4">
    <source>
        <dbReference type="PROSITE" id="PS50056"/>
    </source>
</evidence>
<dbReference type="InterPro" id="IPR003125">
    <property type="entry name" value="WSN"/>
</dbReference>
<feature type="chain" id="PRO_5003176675" description="Tyrosine-protein phosphatase domain-containing protein" evidence="2">
    <location>
        <begin position="17"/>
        <end position="1239"/>
    </location>
</feature>
<dbReference type="AlphaFoldDB" id="E3N193"/>
<dbReference type="PANTHER" id="PTHR32525">
    <property type="entry name" value="PROTEIN-TYROSINE-PHOSPHATASE"/>
    <property type="match status" value="1"/>
</dbReference>
<dbReference type="InterPro" id="IPR003595">
    <property type="entry name" value="Tyr_Pase_cat"/>
</dbReference>
<dbReference type="STRING" id="31234.E3N193"/>
<dbReference type="PANTHER" id="PTHR32525:SF4">
    <property type="entry name" value="WSN DOMAIN-CONTAINING PROTEIN"/>
    <property type="match status" value="1"/>
</dbReference>
<evidence type="ECO:0000256" key="2">
    <source>
        <dbReference type="SAM" id="SignalP"/>
    </source>
</evidence>
<dbReference type="InParanoid" id="E3N193"/>
<dbReference type="InterPro" id="IPR000242">
    <property type="entry name" value="PTP_cat"/>
</dbReference>
<feature type="signal peptide" evidence="2">
    <location>
        <begin position="1"/>
        <end position="16"/>
    </location>
</feature>
<dbReference type="EMBL" id="DS268508">
    <property type="protein sequence ID" value="EFO83276.1"/>
    <property type="molecule type" value="Genomic_DNA"/>
</dbReference>
<sequence>MPIFETWIILISAISAQSLPRGKEPPEINSLDNSGWNYSTDASHRTSAAVAFRRRFYRDVNDANLETHVSNLKMVARITNGISILAKSMHHSLEVEQFISEVLRFGDITPTQIDALDGAKLNEFLNNLTTLPTDLMPTAAASKDTVEKVEKVFDGLKKILDEIDGVGDIREWKEGKDLFLREIERLGNDGVPLSPINTINAVNGNWADQSPELLKNDSKSTREDLIGIRDLFNRLKTKSQSFDADTKFWSFANFTNAVDGISPVLKAAEAVGVYQSVDMDLDMSEANGNDYIGYIKSVVGKLQGSLTRMDYVKIVSELLTTRAKKVHQRKLRDTFGLSNGAADFASLSTDVENPWIQKVIKTKSLKTSFSHFNRISELFNNIEQTFKGDLEGFKKMLHFLDSISQFLPEVDATKTDIHQARNCDGPRRIDINTNSFTPFYQSLKTIDDKLSGLKNETQKLSTLLKTPGIAEMCDEVIVICNELKDDDSNLKDVLKNFREYSKMDKLQSHITKLGKVTADIYSKKLNSYQTETAYVVTNMKDLNDYQNRIGKYATYFNCLQDQDKLKSVFKALDGLKEIRGWSQNTDFSKALSDGSDVMNGVIGVKGYLSELKKSVESLEQLDSPEAKILKVKFNWFEKKLFLQEFSSASAHSENIGKGVQALAAMSLALKNQAGIQKVVDNIPVVSSHKAQLTDAGDVANLDKLMKSSSEIGQMLTSLSTFKKTVVPFVSSETFAAQSEIFENGKKVTGVTGDFSVMSETVGKLKKTVKGQDTSKLNDVEAGLNTMDSLNLDFASFKTDLDASKKSLSELDLFFASNFKASKVTLSPGNTPSGNQANPTILGGQQVWTTTGVDEKKELNVDLLAGIAAGFLVLLLLVILIHGLLHKYKRRWLVDHYCIKWKATPEILFDIYYEHFKRKFDALRLDETNLKGHMDAVVFKYFTSAYETDKCDAIDFKKKDAIDSDCRYPTELWAENAPVLKGYDGDRFKNNFFHANMCSFYTRKEWMLTEAPQMKSADKNCTISKLFWMAKQNKTQSIVMLCDLEEKNKPVCDRYYPETPESEALSFGDLTVRCHQMTRPCKGLEIRLLFAKFGDEEEFSVAHYKFTGLKITGFPKSMAGLMQVYNALERDTQPPIIHCSKDNRRTGLFTFGAMLYDDFKKTQKVNLKTNLIKIRKLRVGSVPNAEDYSYGARICWEMLASKVKLDDLRKQKYEAYKAMELFAEGGTTYYRLMKTPGDQN</sequence>
<dbReference type="PROSITE" id="PS50055">
    <property type="entry name" value="TYR_PHOSPHATASE_PTP"/>
    <property type="match status" value="1"/>
</dbReference>
<dbReference type="OrthoDB" id="5842271at2759"/>
<keyword evidence="2" id="KW-0732">Signal</keyword>
<dbReference type="Gene3D" id="3.90.190.10">
    <property type="entry name" value="Protein tyrosine phosphatase superfamily"/>
    <property type="match status" value="1"/>
</dbReference>
<organism evidence="6">
    <name type="scientific">Caenorhabditis remanei</name>
    <name type="common">Caenorhabditis vulgaris</name>
    <dbReference type="NCBI Taxonomy" id="31234"/>
    <lineage>
        <taxon>Eukaryota</taxon>
        <taxon>Metazoa</taxon>
        <taxon>Ecdysozoa</taxon>
        <taxon>Nematoda</taxon>
        <taxon>Chromadorea</taxon>
        <taxon>Rhabditida</taxon>
        <taxon>Rhabditina</taxon>
        <taxon>Rhabditomorpha</taxon>
        <taxon>Rhabditoidea</taxon>
        <taxon>Rhabditidae</taxon>
        <taxon>Peloderinae</taxon>
        <taxon>Caenorhabditis</taxon>
    </lineage>
</organism>
<evidence type="ECO:0008006" key="7">
    <source>
        <dbReference type="Google" id="ProtNLM"/>
    </source>
</evidence>
<dbReference type="GO" id="GO:0004725">
    <property type="term" value="F:protein tyrosine phosphatase activity"/>
    <property type="evidence" value="ECO:0007669"/>
    <property type="project" value="InterPro"/>
</dbReference>
<gene>
    <name evidence="5" type="ORF">CRE_13567</name>
</gene>